<dbReference type="Pfam" id="PF20155">
    <property type="entry name" value="TMP_3"/>
    <property type="match status" value="1"/>
</dbReference>
<feature type="coiled-coil region" evidence="1">
    <location>
        <begin position="197"/>
        <end position="231"/>
    </location>
</feature>
<organism evidence="4">
    <name type="scientific">Elizabethkingia anophelis</name>
    <dbReference type="NCBI Taxonomy" id="1117645"/>
    <lineage>
        <taxon>Bacteria</taxon>
        <taxon>Pseudomonadati</taxon>
        <taxon>Bacteroidota</taxon>
        <taxon>Flavobacteriia</taxon>
        <taxon>Flavobacteriales</taxon>
        <taxon>Weeksellaceae</taxon>
        <taxon>Elizabethkingia</taxon>
    </lineage>
</organism>
<gene>
    <name evidence="3" type="ORF">AYC66_17785</name>
    <name evidence="4" type="ORF">BAY09_10875</name>
</gene>
<name>A0A494JCG6_9FLAO</name>
<dbReference type="InterPro" id="IPR013491">
    <property type="entry name" value="Tape_meas_N"/>
</dbReference>
<dbReference type="EMBL" id="CP014339">
    <property type="protein sequence ID" value="AQX52413.1"/>
    <property type="molecule type" value="Genomic_DNA"/>
</dbReference>
<reference evidence="4" key="2">
    <citation type="submission" date="2016-06" db="EMBL/GenBank/DDBJ databases">
        <authorList>
            <person name="Nicholson A.C."/>
        </authorList>
    </citation>
    <scope>NUCLEOTIDE SEQUENCE [LARGE SCALE GENOMIC DNA]</scope>
    <source>
        <strain evidence="4">E6809</strain>
    </source>
</reference>
<dbReference type="EMBL" id="MAHS01000001">
    <property type="protein sequence ID" value="OPB53410.1"/>
    <property type="molecule type" value="Genomic_DNA"/>
</dbReference>
<protein>
    <recommendedName>
        <fullName evidence="2">Tape measure protein N-terminal domain-containing protein</fullName>
    </recommendedName>
</protein>
<dbReference type="Proteomes" id="UP000189738">
    <property type="component" value="Chromosome"/>
</dbReference>
<evidence type="ECO:0000313" key="3">
    <source>
        <dbReference type="EMBL" id="AQX52413.1"/>
    </source>
</evidence>
<evidence type="ECO:0000259" key="2">
    <source>
        <dbReference type="Pfam" id="PF20155"/>
    </source>
</evidence>
<evidence type="ECO:0000313" key="4">
    <source>
        <dbReference type="EMBL" id="OPB53410.1"/>
    </source>
</evidence>
<keyword evidence="1" id="KW-0175">Coiled coil</keyword>
<feature type="coiled-coil region" evidence="1">
    <location>
        <begin position="1171"/>
        <end position="1252"/>
    </location>
</feature>
<dbReference type="RefSeq" id="WP_078719775.1">
    <property type="nucleotide sequence ID" value="NZ_CP014339.1"/>
</dbReference>
<feature type="domain" description="Tape measure protein N-terminal" evidence="2">
    <location>
        <begin position="276"/>
        <end position="467"/>
    </location>
</feature>
<feature type="coiled-coil region" evidence="1">
    <location>
        <begin position="53"/>
        <end position="113"/>
    </location>
</feature>
<accession>A0A494JCG6</accession>
<evidence type="ECO:0000256" key="1">
    <source>
        <dbReference type="SAM" id="Coils"/>
    </source>
</evidence>
<evidence type="ECO:0000313" key="5">
    <source>
        <dbReference type="Proteomes" id="UP000189738"/>
    </source>
</evidence>
<sequence length="1459" mass="162712">MSDKLAIVQGDETINELNKINAALDPLIVNFNKLVEVAKKAGNAFNSGKPKEYNEATKESKDIIDKLTKAQNDLALTNKRLAEAEQKLANAILARAKAQVEVSKASIQEMKAEEALNRALIQEAKLRGANADAARKEIAAEAAATRAKAQGEKQAKNTASAYFNLSQQTKNYRDKARDSGAQVFQLNQALKSGSISQQEYNQKIKDATRDFNDAIKKAKEYNNAIKNINSQVNGSSPSGGNKSQGIGKQVSTYFAGLFSFDIFQRISSGIYSMGESAIETSKKIETLRLSQLAVFKTQEEVGRQNEFLTRIANRYGVEILGLSNQYTQFQAAAQGTILEGKKAQNIFESVTRASSMLGVSADDTQGILKALGQMMSKGKIQAEELRGQLGDRMAGAFKLFADGMGITTSQLDELLKKGGVLAESVLPKFAEQLDKKYFLGLGEEIDTSQAALARMNNAWTNFVEGIDSGSGIISGSIKMVTNSITNMLKAFTPDAALIAIDKEQQALNVLGLQLRQNWNDENARKDIINQIIQLNPYFLDGLDKEKVTLSEIEERLRGVNAQYAQKYILQEKQNEISKLYKQEAEALKNVADMITSAAPIYNSLSSSSKAVFDNFSAGRIPIEKATEAIKKNGDYSKALESVMISINDQYKTGTKSIFGYTRSINDVRKDLNKMPGEYQNLINVTNNLISKNGQLIDFNHLLAGSFMGVGREADIAAARITTNYNAALKRSRQLGDNFFQADTMKQKDGRGKDGRYWFDSKTGKNTMKDTSEWDLIDGKLVKRKPLTTPDKEKKYTGAKLSGEQKDALMNIQADRDNQLAENKRARIEGLKTEEDYWKRYEQIYKVYGDRVQAYLKGLNAKERQVSAAASKKAIDELEKAQDEVLKIYDDKSKQSQRNLATDNKERRDIILNDDELTNVERTALLVAADQEYYKNLNQSYEEQIELTKSYNRSIIKLAEDRNNDLQTINARLREYGKKLLTDAIADLEVDQSRLDSQSSSAEAEAKIAIYADKKLTIQERSYLLTKLELDTLLLTLTNRKYTLENEKRIYEEQAKKAPLNEKEIDQYNKINDQLDDTNVKLAEATTRKRELVSTKELNSFKATNTMFDFLSKGFDDLGLGSVADQFKTMYDAILLSQDEFNKKYGEGQDKWKVAEIAAIQAVGAISQSIMQDNLNQRLAIYDEELRASQSRTDAELAIIQSRLDFLNSVNNASTEQIEQRNALEDEYRVIKEQQLEREKMIAMQKAKAEQQASAQQALINGSLAATATLAQTGFAGWPMALAALAFGVLQSSLIMSRNPVPQYFTGTDYAPEGMAITQEYGREIIADKHGRIKSLGNERGATKTWLSEGDKVFNAKQTKEIMKSLTDEPLVMGQNIYARALSGQKLDIPPIINHNSVNADEIADKVGQKFDKTMAKYSTASVYEVDGFVYKERPGKYPEVVGKSKKQSINVKISKNGRD</sequence>
<reference evidence="3 5" key="1">
    <citation type="submission" date="2016-02" db="EMBL/GenBank/DDBJ databases">
        <authorList>
            <person name="Nicholson A.C."/>
            <person name="Humrighouse B.W."/>
            <person name="Loparev V."/>
            <person name="Emery B."/>
            <person name="Graziano J."/>
            <person name="McQuiston J.R."/>
        </authorList>
    </citation>
    <scope>NUCLEOTIDE SEQUENCE [LARGE SCALE GENOMIC DNA]</scope>
    <source>
        <strain evidence="3 5">E6809</strain>
    </source>
</reference>
<feature type="coiled-coil region" evidence="1">
    <location>
        <begin position="542"/>
        <end position="589"/>
    </location>
</feature>
<proteinExistence type="predicted"/>
<dbReference type="NCBIfam" id="TIGR02675">
    <property type="entry name" value="tape_meas_nterm"/>
    <property type="match status" value="1"/>
</dbReference>